<comment type="similarity">
    <text evidence="4">Belongs to the cyclin family.</text>
</comment>
<dbReference type="Proteomes" id="UP001396334">
    <property type="component" value="Unassembled WGS sequence"/>
</dbReference>
<gene>
    <name evidence="7" type="ORF">V6N11_030202</name>
</gene>
<feature type="transmembrane region" description="Helical" evidence="5">
    <location>
        <begin position="316"/>
        <end position="338"/>
    </location>
</feature>
<evidence type="ECO:0000313" key="8">
    <source>
        <dbReference type="Proteomes" id="UP001396334"/>
    </source>
</evidence>
<evidence type="ECO:0000256" key="4">
    <source>
        <dbReference type="RuleBase" id="RU000383"/>
    </source>
</evidence>
<dbReference type="Gene3D" id="1.10.472.10">
    <property type="entry name" value="Cyclin-like"/>
    <property type="match status" value="2"/>
</dbReference>
<dbReference type="InterPro" id="IPR036915">
    <property type="entry name" value="Cyclin-like_sf"/>
</dbReference>
<dbReference type="PROSITE" id="PS00292">
    <property type="entry name" value="CYCLINS"/>
    <property type="match status" value="1"/>
</dbReference>
<dbReference type="InterPro" id="IPR006671">
    <property type="entry name" value="Cyclin_N"/>
</dbReference>
<dbReference type="Pfam" id="PF02984">
    <property type="entry name" value="Cyclin_C"/>
    <property type="match status" value="1"/>
</dbReference>
<proteinExistence type="inferred from homology"/>
<feature type="domain" description="Cyclin-like" evidence="6">
    <location>
        <begin position="77"/>
        <end position="163"/>
    </location>
</feature>
<evidence type="ECO:0000259" key="6">
    <source>
        <dbReference type="SMART" id="SM00385"/>
    </source>
</evidence>
<keyword evidence="5" id="KW-0812">Transmembrane</keyword>
<evidence type="ECO:0000256" key="3">
    <source>
        <dbReference type="ARBA" id="ARBA00023306"/>
    </source>
</evidence>
<dbReference type="InterPro" id="IPR048258">
    <property type="entry name" value="Cyclins_cyclin-box"/>
</dbReference>
<keyword evidence="8" id="KW-1185">Reference proteome</keyword>
<dbReference type="SMART" id="SM00385">
    <property type="entry name" value="CYCLIN"/>
    <property type="match status" value="1"/>
</dbReference>
<sequence length="377" mass="43448">MVSETEGDASLSGLLCLENETLFKEKEEPVDEDYFAVYDEEECLQMLFARETSFGFKKTQPLVFCNYLKYARLEAITWILKARAAFGFRSQTAYLSMLYFDRFLSRNSIDSGKTWAMQLLSVACLSLAAKMKEMEVPALSEFQIEGCNFDTKTIQRMELLVLNTLEWRMSLVTPFAFLHFFITEMCKSSPPNMKAIIHVILFTMKEINVMEHRPSVVAVAAILRALNQRLTRKTLECRVNSVSFCGFLEIEDVFTCYNLMQKLELREFNMPETVNLPDLDDSSTSGAVCTKRRRLTKLFLSCNESRMGVYCLGTRIAWLIGLVSQDFGFCIVLFYFWFIGSAKAMNVLFWFMLCQFSLPRATGDLFIRVICCQRKCP</sequence>
<dbReference type="SUPFAM" id="SSF47954">
    <property type="entry name" value="Cyclin-like"/>
    <property type="match status" value="2"/>
</dbReference>
<dbReference type="Pfam" id="PF00134">
    <property type="entry name" value="Cyclin_N"/>
    <property type="match status" value="1"/>
</dbReference>
<dbReference type="CDD" id="cd20544">
    <property type="entry name" value="CYCLIN_AtCycD-like_rpt2"/>
    <property type="match status" value="1"/>
</dbReference>
<evidence type="ECO:0000256" key="1">
    <source>
        <dbReference type="ARBA" id="ARBA00022618"/>
    </source>
</evidence>
<reference evidence="7 8" key="1">
    <citation type="journal article" date="2024" name="G3 (Bethesda)">
        <title>Genome assembly of Hibiscus sabdariffa L. provides insights into metabolisms of medicinal natural products.</title>
        <authorList>
            <person name="Kim T."/>
        </authorList>
    </citation>
    <scope>NUCLEOTIDE SEQUENCE [LARGE SCALE GENOMIC DNA]</scope>
    <source>
        <strain evidence="7">TK-2024</strain>
        <tissue evidence="7">Old leaves</tissue>
    </source>
</reference>
<keyword evidence="5" id="KW-1133">Transmembrane helix</keyword>
<accession>A0ABR2PKC3</accession>
<evidence type="ECO:0000256" key="5">
    <source>
        <dbReference type="SAM" id="Phobius"/>
    </source>
</evidence>
<keyword evidence="1" id="KW-0132">Cell division</keyword>
<evidence type="ECO:0000256" key="2">
    <source>
        <dbReference type="ARBA" id="ARBA00023127"/>
    </source>
</evidence>
<comment type="caution">
    <text evidence="7">The sequence shown here is derived from an EMBL/GenBank/DDBJ whole genome shotgun (WGS) entry which is preliminary data.</text>
</comment>
<dbReference type="CDD" id="cd20543">
    <property type="entry name" value="CYCLIN_AtCycD-like_rpt1"/>
    <property type="match status" value="1"/>
</dbReference>
<organism evidence="7 8">
    <name type="scientific">Hibiscus sabdariffa</name>
    <name type="common">roselle</name>
    <dbReference type="NCBI Taxonomy" id="183260"/>
    <lineage>
        <taxon>Eukaryota</taxon>
        <taxon>Viridiplantae</taxon>
        <taxon>Streptophyta</taxon>
        <taxon>Embryophyta</taxon>
        <taxon>Tracheophyta</taxon>
        <taxon>Spermatophyta</taxon>
        <taxon>Magnoliopsida</taxon>
        <taxon>eudicotyledons</taxon>
        <taxon>Gunneridae</taxon>
        <taxon>Pentapetalae</taxon>
        <taxon>rosids</taxon>
        <taxon>malvids</taxon>
        <taxon>Malvales</taxon>
        <taxon>Malvaceae</taxon>
        <taxon>Malvoideae</taxon>
        <taxon>Hibiscus</taxon>
    </lineage>
</organism>
<keyword evidence="5" id="KW-0472">Membrane</keyword>
<evidence type="ECO:0000313" key="7">
    <source>
        <dbReference type="EMBL" id="KAK8988827.1"/>
    </source>
</evidence>
<dbReference type="InterPro" id="IPR013763">
    <property type="entry name" value="Cyclin-like_dom"/>
</dbReference>
<name>A0ABR2PKC3_9ROSI</name>
<dbReference type="InterPro" id="IPR039361">
    <property type="entry name" value="Cyclin"/>
</dbReference>
<protein>
    <recommendedName>
        <fullName evidence="6">Cyclin-like domain-containing protein</fullName>
    </recommendedName>
</protein>
<keyword evidence="2 4" id="KW-0195">Cyclin</keyword>
<keyword evidence="3" id="KW-0131">Cell cycle</keyword>
<dbReference type="EMBL" id="JBBPBN010000057">
    <property type="protein sequence ID" value="KAK8988827.1"/>
    <property type="molecule type" value="Genomic_DNA"/>
</dbReference>
<dbReference type="PANTHER" id="PTHR10177">
    <property type="entry name" value="CYCLINS"/>
    <property type="match status" value="1"/>
</dbReference>
<dbReference type="InterPro" id="IPR004367">
    <property type="entry name" value="Cyclin_C-dom"/>
</dbReference>